<feature type="coiled-coil region" evidence="6">
    <location>
        <begin position="273"/>
        <end position="353"/>
    </location>
</feature>
<dbReference type="Gene3D" id="3.80.10.10">
    <property type="entry name" value="Ribonuclease Inhibitor"/>
    <property type="match status" value="3"/>
</dbReference>
<proteinExistence type="predicted"/>
<dbReference type="Gene3D" id="1.20.5.1160">
    <property type="entry name" value="Vasodilator-stimulated phosphoprotein"/>
    <property type="match status" value="1"/>
</dbReference>
<dbReference type="SMART" id="SM01391">
    <property type="entry name" value="Filament"/>
    <property type="match status" value="1"/>
</dbReference>
<dbReference type="InterPro" id="IPR039008">
    <property type="entry name" value="IF_rod_dom"/>
</dbReference>
<evidence type="ECO:0000256" key="3">
    <source>
        <dbReference type="ARBA" id="ARBA00022754"/>
    </source>
</evidence>
<feature type="coiled-coil region" evidence="6">
    <location>
        <begin position="75"/>
        <end position="109"/>
    </location>
</feature>
<dbReference type="PROSITE" id="PS50837">
    <property type="entry name" value="NACHT"/>
    <property type="match status" value="1"/>
</dbReference>
<evidence type="ECO:0000259" key="7">
    <source>
        <dbReference type="PROSITE" id="PS50837"/>
    </source>
</evidence>
<dbReference type="PRINTS" id="PR01276">
    <property type="entry name" value="TYPE2KERATIN"/>
</dbReference>
<dbReference type="EMBL" id="WKFB01000236">
    <property type="protein sequence ID" value="KAF6730460.1"/>
    <property type="molecule type" value="Genomic_DNA"/>
</dbReference>
<keyword evidence="2" id="KW-0416">Keratin</keyword>
<dbReference type="PANTHER" id="PTHR45616:SF21">
    <property type="entry name" value="KERATIN, TYPE II CYTOSKELETAL 7"/>
    <property type="match status" value="1"/>
</dbReference>
<gene>
    <name evidence="9" type="ORF">FQA47_011834</name>
</gene>
<dbReference type="SMART" id="SM00368">
    <property type="entry name" value="LRR_RI"/>
    <property type="match status" value="10"/>
</dbReference>
<dbReference type="FunFam" id="1.20.5.1160:FF:000001">
    <property type="entry name" value="Keratin type II"/>
    <property type="match status" value="1"/>
</dbReference>
<evidence type="ECO:0000256" key="4">
    <source>
        <dbReference type="ARBA" id="ARBA00022840"/>
    </source>
</evidence>
<dbReference type="Pfam" id="PF13516">
    <property type="entry name" value="LRR_6"/>
    <property type="match status" value="4"/>
</dbReference>
<feature type="domain" description="NACHT" evidence="7">
    <location>
        <begin position="466"/>
        <end position="601"/>
    </location>
</feature>
<dbReference type="GO" id="GO:0030280">
    <property type="term" value="F:structural constituent of skin epidermis"/>
    <property type="evidence" value="ECO:0007669"/>
    <property type="project" value="TreeGrafter"/>
</dbReference>
<dbReference type="GO" id="GO:0031424">
    <property type="term" value="P:keratinization"/>
    <property type="evidence" value="ECO:0007669"/>
    <property type="project" value="TreeGrafter"/>
</dbReference>
<evidence type="ECO:0000256" key="1">
    <source>
        <dbReference type="ARBA" id="ARBA00022741"/>
    </source>
</evidence>
<dbReference type="PANTHER" id="PTHR45616">
    <property type="entry name" value="GATA-TYPE DOMAIN-CONTAINING PROTEIN"/>
    <property type="match status" value="1"/>
</dbReference>
<organism evidence="9 10">
    <name type="scientific">Oryzias melastigma</name>
    <name type="common">Marine medaka</name>
    <dbReference type="NCBI Taxonomy" id="30732"/>
    <lineage>
        <taxon>Eukaryota</taxon>
        <taxon>Metazoa</taxon>
        <taxon>Chordata</taxon>
        <taxon>Craniata</taxon>
        <taxon>Vertebrata</taxon>
        <taxon>Euteleostomi</taxon>
        <taxon>Actinopterygii</taxon>
        <taxon>Neopterygii</taxon>
        <taxon>Teleostei</taxon>
        <taxon>Neoteleostei</taxon>
        <taxon>Acanthomorphata</taxon>
        <taxon>Ovalentaria</taxon>
        <taxon>Atherinomorphae</taxon>
        <taxon>Beloniformes</taxon>
        <taxon>Adrianichthyidae</taxon>
        <taxon>Oryziinae</taxon>
        <taxon>Oryzias</taxon>
    </lineage>
</organism>
<dbReference type="Gene3D" id="3.40.50.300">
    <property type="entry name" value="P-loop containing nucleotide triphosphate hydrolases"/>
    <property type="match status" value="1"/>
</dbReference>
<dbReference type="Pfam" id="PF00038">
    <property type="entry name" value="Filament"/>
    <property type="match status" value="1"/>
</dbReference>
<protein>
    <submittedName>
        <fullName evidence="9">Keratin, type II cytoskeletal 8</fullName>
    </submittedName>
</protein>
<evidence type="ECO:0000256" key="2">
    <source>
        <dbReference type="ARBA" id="ARBA00022744"/>
    </source>
</evidence>
<dbReference type="Proteomes" id="UP000646548">
    <property type="component" value="Unassembled WGS sequence"/>
</dbReference>
<reference evidence="9" key="1">
    <citation type="journal article" name="BMC Genomics">
        <title>Long-read sequencing and de novo genome assembly of marine medaka (Oryzias melastigma).</title>
        <authorList>
            <person name="Liang P."/>
            <person name="Saqib H.S.A."/>
            <person name="Ni X."/>
            <person name="Shen Y."/>
        </authorList>
    </citation>
    <scope>NUCLEOTIDE SEQUENCE</scope>
    <source>
        <strain evidence="9">Bigg-433</strain>
    </source>
</reference>
<evidence type="ECO:0000256" key="6">
    <source>
        <dbReference type="SAM" id="Coils"/>
    </source>
</evidence>
<comment type="caution">
    <text evidence="9">The sequence shown here is derived from an EMBL/GenBank/DDBJ whole genome shotgun (WGS) entry which is preliminary data.</text>
</comment>
<dbReference type="InterPro" id="IPR001611">
    <property type="entry name" value="Leu-rich_rpt"/>
</dbReference>
<keyword evidence="1" id="KW-0547">Nucleotide-binding</keyword>
<accession>A0A834F9S6</accession>
<sequence>MSVRTKHRNRSGTPIYSQGFSARSMGSYTIPRTSSFVSMGVPVRVVTADQSLLEPLNLEIDPNVKVACTQEKEQIKTLNNRFVSHINKVRTLEQENKMLQTKWKLLNEETDSNSNIESVLKSYIANLEKKLGDLKTSNEYGEEKRGALHHQVDVYREKYEKEINKRTDGENDFVLMKRDVDIAYMSVASLHHNLSSLKTEHKFLKDLHDEERRELQQKVANTNVVVEMDNSRNLNMGDIVSEVKTHYEGIAARGREEVESWYEAKLHQMATEARRNDTELQDNKKEVAELQQTIRRFEMKIHAVSSERSAIERRLAEAEEKGDKALVDARSSIKDLEKALHREKLRMAKQIRDYQDLMNVKMGLDVEISTYMNLLEQEEKKMQNPSYVYIKEGVPKAENFTVIKTMDKKAVLTELLRTKETSTFLGGESPTTVITGSKYIPLLSGAVQGDCTVDYAVDAALLSEIRGVLLIGPEGSGKSTALQKLAVDWAQGERLQNFSFVFHFNLRDFNSLGGERSLKALLQSSHPSLTADSVAVVAKRPEEVLFVFDSLDQYRHSLDPSIHALCSDPNQEAAVSCLVASLLHGSLLRGSAFVVATRPTSNLKYLNGTHVEVLGFSKLQREVYFTNCFTDANATKPLLHMERTLGFYNICSSPRFCWTVCSIYSLLLDSGAKLPETLSQLFVDILVHLMETLCLNEASVRALVSPLGRMASLCLLDHSNIAQESIKSFGCQQLLTAVDAFLVVDGDPESDKCTFSFRSQLMQEFILALAFFLRESPGEGVEHFLTKHKGRATFLDFFLSGLSEEVQRRPLETLLGRANPDQIEDFRRWFKSSSAETWRGYEKDKHYRCFHLLHQAQNEALTKEIITPSARLEYHTDLSLQDCVALNYVAMSFNKIPSFSLCGTNILPEMAKFLTPTMSVSHSLNFSHCTFSTGAIPHLASALRNGVVSDLCLYNSHFGDEMLNVLATSLQNSKLQKLSLHGCDLTGGCCDDLVPLLTSQLCTLVINFNQIGDDGFIKLCKALNCPHNRLQELDMHNCNLTAASMEAFAEALCSGQSHLRKVNLRANKIGDDGVRALSKSLQNSFCKLHSLELYDTELTGACCSYLKEALESEHFSLLELDLSVNELGQEGALLLCQGLNRPGCPIEKLYLNRCELTPPVFKELASLLKVGTLKSLSVGVNDVGDKGAKYLWEAVAHPNCLLEELDVEMTGLTDACVEDLCAALRASKTLKRLEMKNNSLTDVSVPAIIRAFQDSANMQELNLRYNDFSEEVLHLLDEAKIRY</sequence>
<dbReference type="Pfam" id="PF05729">
    <property type="entry name" value="NACHT"/>
    <property type="match status" value="1"/>
</dbReference>
<dbReference type="InterPro" id="IPR032675">
    <property type="entry name" value="LRR_dom_sf"/>
</dbReference>
<dbReference type="SUPFAM" id="SSF64593">
    <property type="entry name" value="Intermediate filament protein, coiled coil region"/>
    <property type="match status" value="2"/>
</dbReference>
<dbReference type="GO" id="GO:0005524">
    <property type="term" value="F:ATP binding"/>
    <property type="evidence" value="ECO:0007669"/>
    <property type="project" value="UniProtKB-KW"/>
</dbReference>
<keyword evidence="5 6" id="KW-0175">Coiled coil</keyword>
<keyword evidence="4" id="KW-0067">ATP-binding</keyword>
<evidence type="ECO:0000259" key="8">
    <source>
        <dbReference type="PROSITE" id="PS51842"/>
    </source>
</evidence>
<feature type="domain" description="IF rod" evidence="8">
    <location>
        <begin position="71"/>
        <end position="382"/>
    </location>
</feature>
<evidence type="ECO:0000313" key="10">
    <source>
        <dbReference type="Proteomes" id="UP000646548"/>
    </source>
</evidence>
<dbReference type="SUPFAM" id="SSF52540">
    <property type="entry name" value="P-loop containing nucleoside triphosphate hydrolases"/>
    <property type="match status" value="1"/>
</dbReference>
<dbReference type="Gene3D" id="1.20.5.500">
    <property type="entry name" value="Single helix bin"/>
    <property type="match status" value="1"/>
</dbReference>
<dbReference type="Gene3D" id="1.20.5.170">
    <property type="match status" value="1"/>
</dbReference>
<evidence type="ECO:0000313" key="9">
    <source>
        <dbReference type="EMBL" id="KAF6730460.1"/>
    </source>
</evidence>
<dbReference type="GO" id="GO:0045109">
    <property type="term" value="P:intermediate filament organization"/>
    <property type="evidence" value="ECO:0007669"/>
    <property type="project" value="TreeGrafter"/>
</dbReference>
<name>A0A834F9S6_ORYME</name>
<evidence type="ECO:0000256" key="5">
    <source>
        <dbReference type="ARBA" id="ARBA00023054"/>
    </source>
</evidence>
<dbReference type="SUPFAM" id="SSF52047">
    <property type="entry name" value="RNI-like"/>
    <property type="match status" value="1"/>
</dbReference>
<dbReference type="GO" id="GO:0045095">
    <property type="term" value="C:keratin filament"/>
    <property type="evidence" value="ECO:0007669"/>
    <property type="project" value="InterPro"/>
</dbReference>
<dbReference type="InterPro" id="IPR027417">
    <property type="entry name" value="P-loop_NTPase"/>
</dbReference>
<dbReference type="PROSITE" id="PS51842">
    <property type="entry name" value="IF_ROD_2"/>
    <property type="match status" value="1"/>
</dbReference>
<dbReference type="InterPro" id="IPR007111">
    <property type="entry name" value="NACHT_NTPase"/>
</dbReference>
<keyword evidence="3" id="KW-0403">Intermediate filament</keyword>
<dbReference type="InterPro" id="IPR003054">
    <property type="entry name" value="Keratin_II"/>
</dbReference>
<dbReference type="GO" id="GO:0005615">
    <property type="term" value="C:extracellular space"/>
    <property type="evidence" value="ECO:0007669"/>
    <property type="project" value="TreeGrafter"/>
</dbReference>